<keyword evidence="3" id="KW-1185">Reference proteome</keyword>
<dbReference type="InParanoid" id="A0A3Q7HTH2"/>
<dbReference type="Pfam" id="PF10539">
    <property type="entry name" value="Dev_Cell_Death"/>
    <property type="match status" value="1"/>
</dbReference>
<evidence type="ECO:0000313" key="3">
    <source>
        <dbReference type="Proteomes" id="UP000004994"/>
    </source>
</evidence>
<dbReference type="PANTHER" id="PTHR46444:SF19">
    <property type="entry name" value="OS02G0745600 PROTEIN"/>
    <property type="match status" value="1"/>
</dbReference>
<evidence type="ECO:0000259" key="1">
    <source>
        <dbReference type="PROSITE" id="PS51222"/>
    </source>
</evidence>
<dbReference type="PROSITE" id="PS51222">
    <property type="entry name" value="DCD"/>
    <property type="match status" value="1"/>
</dbReference>
<dbReference type="PANTHER" id="PTHR46444">
    <property type="entry name" value="DCD (DEVELOPMENT AND CELL DEATH) DOMAIN PROTEIN-RELATED"/>
    <property type="match status" value="1"/>
</dbReference>
<proteinExistence type="predicted"/>
<dbReference type="AlphaFoldDB" id="A0A3Q7HTH2"/>
<sequence length="166" mass="19051">MAKGIQIAYFFCQRQSEKSIIYLNSTAFIRIIGREMIRTLNRGIINVDPLNTNPAFAKEHQDPYITRMPHFHAPPIMEPHILVSQVQDEPKHEPCLSTAFVDEQNIGDAVEIDSCENTQDEADRQDDMSGFIFMCGRNKKHDCYSFHVFGLPLNKQERIEKIKPGA</sequence>
<dbReference type="Gramene" id="Solyc06g068855.1.1">
    <property type="protein sequence ID" value="Solyc06g068855.1.1"/>
    <property type="gene ID" value="Solyc06g068855.1"/>
</dbReference>
<dbReference type="Proteomes" id="UP000004994">
    <property type="component" value="Chromosome 6"/>
</dbReference>
<dbReference type="EnsemblPlants" id="Solyc06g068855.1.1">
    <property type="protein sequence ID" value="Solyc06g068855.1.1"/>
    <property type="gene ID" value="Solyc06g068855.1"/>
</dbReference>
<reference evidence="2" key="1">
    <citation type="journal article" date="2012" name="Nature">
        <title>The tomato genome sequence provides insights into fleshy fruit evolution.</title>
        <authorList>
            <consortium name="Tomato Genome Consortium"/>
        </authorList>
    </citation>
    <scope>NUCLEOTIDE SEQUENCE [LARGE SCALE GENOMIC DNA]</scope>
    <source>
        <strain evidence="2">cv. Heinz 1706</strain>
    </source>
</reference>
<organism evidence="2">
    <name type="scientific">Solanum lycopersicum</name>
    <name type="common">Tomato</name>
    <name type="synonym">Lycopersicon esculentum</name>
    <dbReference type="NCBI Taxonomy" id="4081"/>
    <lineage>
        <taxon>Eukaryota</taxon>
        <taxon>Viridiplantae</taxon>
        <taxon>Streptophyta</taxon>
        <taxon>Embryophyta</taxon>
        <taxon>Tracheophyta</taxon>
        <taxon>Spermatophyta</taxon>
        <taxon>Magnoliopsida</taxon>
        <taxon>eudicotyledons</taxon>
        <taxon>Gunneridae</taxon>
        <taxon>Pentapetalae</taxon>
        <taxon>asterids</taxon>
        <taxon>lamiids</taxon>
        <taxon>Solanales</taxon>
        <taxon>Solanaceae</taxon>
        <taxon>Solanoideae</taxon>
        <taxon>Solaneae</taxon>
        <taxon>Solanum</taxon>
        <taxon>Solanum subgen. Lycopersicon</taxon>
    </lineage>
</organism>
<reference evidence="2" key="2">
    <citation type="submission" date="2019-01" db="UniProtKB">
        <authorList>
            <consortium name="EnsemblPlants"/>
        </authorList>
    </citation>
    <scope>IDENTIFICATION</scope>
    <source>
        <strain evidence="2">cv. Heinz 1706</strain>
    </source>
</reference>
<dbReference type="InterPro" id="IPR013989">
    <property type="entry name" value="Dev_and_cell_death_domain"/>
</dbReference>
<name>A0A3Q7HTH2_SOLLC</name>
<protein>
    <recommendedName>
        <fullName evidence="1">DCD domain-containing protein</fullName>
    </recommendedName>
</protein>
<evidence type="ECO:0000313" key="2">
    <source>
        <dbReference type="EnsemblPlants" id="Solyc06g068855.1.1"/>
    </source>
</evidence>
<feature type="domain" description="DCD" evidence="1">
    <location>
        <begin position="126"/>
        <end position="166"/>
    </location>
</feature>
<accession>A0A3Q7HTH2</accession>